<dbReference type="EnsemblMetazoa" id="Aqu2.1.37852_001">
    <property type="protein sequence ID" value="Aqu2.1.37852_001"/>
    <property type="gene ID" value="Aqu2.1.37852"/>
</dbReference>
<sequence length="52" mass="5686">ILFVSLCRSLLISSEACLRQSELLRCGLCVCNAKDSSLLSGDFCSRLTPCFL</sequence>
<protein>
    <submittedName>
        <fullName evidence="1">Uncharacterized protein</fullName>
    </submittedName>
</protein>
<organism evidence="1">
    <name type="scientific">Amphimedon queenslandica</name>
    <name type="common">Sponge</name>
    <dbReference type="NCBI Taxonomy" id="400682"/>
    <lineage>
        <taxon>Eukaryota</taxon>
        <taxon>Metazoa</taxon>
        <taxon>Porifera</taxon>
        <taxon>Demospongiae</taxon>
        <taxon>Heteroscleromorpha</taxon>
        <taxon>Haplosclerida</taxon>
        <taxon>Niphatidae</taxon>
        <taxon>Amphimedon</taxon>
    </lineage>
</organism>
<dbReference type="AlphaFoldDB" id="A0A1X7VEA9"/>
<proteinExistence type="predicted"/>
<evidence type="ECO:0000313" key="1">
    <source>
        <dbReference type="EnsemblMetazoa" id="Aqu2.1.37852_001"/>
    </source>
</evidence>
<reference evidence="1" key="1">
    <citation type="submission" date="2017-05" db="UniProtKB">
        <authorList>
            <consortium name="EnsemblMetazoa"/>
        </authorList>
    </citation>
    <scope>IDENTIFICATION</scope>
</reference>
<dbReference type="InParanoid" id="A0A1X7VEA9"/>
<accession>A0A1X7VEA9</accession>
<name>A0A1X7VEA9_AMPQE</name>